<organism evidence="1 2">
    <name type="scientific">Burkholderia vietnamiensis</name>
    <dbReference type="NCBI Taxonomy" id="60552"/>
    <lineage>
        <taxon>Bacteria</taxon>
        <taxon>Pseudomonadati</taxon>
        <taxon>Pseudomonadota</taxon>
        <taxon>Betaproteobacteria</taxon>
        <taxon>Burkholderiales</taxon>
        <taxon>Burkholderiaceae</taxon>
        <taxon>Burkholderia</taxon>
        <taxon>Burkholderia cepacia complex</taxon>
    </lineage>
</organism>
<evidence type="ECO:0000313" key="1">
    <source>
        <dbReference type="EMBL" id="MDN7798318.1"/>
    </source>
</evidence>
<dbReference type="RefSeq" id="WP_146123446.1">
    <property type="nucleotide sequence ID" value="NZ_JAUJRV010000029.1"/>
</dbReference>
<reference evidence="1" key="1">
    <citation type="submission" date="2023-07" db="EMBL/GenBank/DDBJ databases">
        <title>A collection of bacterial strains from the Burkholderia cepacia Research Laboratory and Repository.</title>
        <authorList>
            <person name="Lipuma J."/>
            <person name="Spilker T."/>
            <person name="Caverly L."/>
        </authorList>
    </citation>
    <scope>NUCLEOTIDE SEQUENCE</scope>
    <source>
        <strain evidence="1">AU44268</strain>
    </source>
</reference>
<dbReference type="Proteomes" id="UP001171620">
    <property type="component" value="Unassembled WGS sequence"/>
</dbReference>
<protein>
    <submittedName>
        <fullName evidence="1">Uncharacterized protein</fullName>
    </submittedName>
</protein>
<comment type="caution">
    <text evidence="1">The sequence shown here is derived from an EMBL/GenBank/DDBJ whole genome shotgun (WGS) entry which is preliminary data.</text>
</comment>
<accession>A0AAW7TC23</accession>
<evidence type="ECO:0000313" key="2">
    <source>
        <dbReference type="Proteomes" id="UP001171620"/>
    </source>
</evidence>
<proteinExistence type="predicted"/>
<name>A0AAW7TC23_BURVI</name>
<dbReference type="AlphaFoldDB" id="A0AAW7TC23"/>
<sequence length="140" mass="16229">MYAIEQQRKADNLRMANTLLEIAKSALKLQKHVTGKLDSREKIHFAAQDNRLPFDMPMVYTMERQLDRIALHDLPANLIAPALLIAETFRQVKIKLEMVFDTHRKMDAAMFEDFFATVKSMEESMSATIADLENQLEQMR</sequence>
<dbReference type="EMBL" id="JAUJRV010000029">
    <property type="protein sequence ID" value="MDN7798318.1"/>
    <property type="molecule type" value="Genomic_DNA"/>
</dbReference>
<gene>
    <name evidence="1" type="ORF">QZM33_25590</name>
</gene>